<proteinExistence type="predicted"/>
<comment type="caution">
    <text evidence="1">The sequence shown here is derived from an EMBL/GenBank/DDBJ whole genome shotgun (WGS) entry which is preliminary data.</text>
</comment>
<dbReference type="AlphaFoldDB" id="A0A5B7CXT5"/>
<name>A0A5B7CXT5_PORTR</name>
<dbReference type="Proteomes" id="UP000324222">
    <property type="component" value="Unassembled WGS sequence"/>
</dbReference>
<accession>A0A5B7CXT5</accession>
<protein>
    <submittedName>
        <fullName evidence="1">Uncharacterized protein</fullName>
    </submittedName>
</protein>
<reference evidence="1 2" key="1">
    <citation type="submission" date="2019-05" db="EMBL/GenBank/DDBJ databases">
        <title>Another draft genome of Portunus trituberculatus and its Hox gene families provides insights of decapod evolution.</title>
        <authorList>
            <person name="Jeong J.-H."/>
            <person name="Song I."/>
            <person name="Kim S."/>
            <person name="Choi T."/>
            <person name="Kim D."/>
            <person name="Ryu S."/>
            <person name="Kim W."/>
        </authorList>
    </citation>
    <scope>NUCLEOTIDE SEQUENCE [LARGE SCALE GENOMIC DNA]</scope>
    <source>
        <tissue evidence="1">Muscle</tissue>
    </source>
</reference>
<evidence type="ECO:0000313" key="2">
    <source>
        <dbReference type="Proteomes" id="UP000324222"/>
    </source>
</evidence>
<organism evidence="1 2">
    <name type="scientific">Portunus trituberculatus</name>
    <name type="common">Swimming crab</name>
    <name type="synonym">Neptunus trituberculatus</name>
    <dbReference type="NCBI Taxonomy" id="210409"/>
    <lineage>
        <taxon>Eukaryota</taxon>
        <taxon>Metazoa</taxon>
        <taxon>Ecdysozoa</taxon>
        <taxon>Arthropoda</taxon>
        <taxon>Crustacea</taxon>
        <taxon>Multicrustacea</taxon>
        <taxon>Malacostraca</taxon>
        <taxon>Eumalacostraca</taxon>
        <taxon>Eucarida</taxon>
        <taxon>Decapoda</taxon>
        <taxon>Pleocyemata</taxon>
        <taxon>Brachyura</taxon>
        <taxon>Eubrachyura</taxon>
        <taxon>Portunoidea</taxon>
        <taxon>Portunidae</taxon>
        <taxon>Portuninae</taxon>
        <taxon>Portunus</taxon>
    </lineage>
</organism>
<sequence length="85" mass="9552">MLTRNAASFQTSTCVQHLDKHNPSSLTVQERKELRIVPLVHELLTPSNTVQTYTTSTAAPVANRTHRTTRASSEINLETLLKTFF</sequence>
<evidence type="ECO:0000313" key="1">
    <source>
        <dbReference type="EMBL" id="MPC12273.1"/>
    </source>
</evidence>
<keyword evidence="2" id="KW-1185">Reference proteome</keyword>
<gene>
    <name evidence="1" type="ORF">E2C01_004955</name>
</gene>
<dbReference type="EMBL" id="VSRR010000207">
    <property type="protein sequence ID" value="MPC12273.1"/>
    <property type="molecule type" value="Genomic_DNA"/>
</dbReference>